<evidence type="ECO:0000313" key="3">
    <source>
        <dbReference type="Proteomes" id="UP000245207"/>
    </source>
</evidence>
<protein>
    <submittedName>
        <fullName evidence="2">Uncharacterized protein</fullName>
    </submittedName>
</protein>
<dbReference type="EMBL" id="PKPP01001808">
    <property type="protein sequence ID" value="PWA79770.1"/>
    <property type="molecule type" value="Genomic_DNA"/>
</dbReference>
<keyword evidence="1" id="KW-0812">Transmembrane</keyword>
<evidence type="ECO:0000256" key="1">
    <source>
        <dbReference type="SAM" id="Phobius"/>
    </source>
</evidence>
<feature type="transmembrane region" description="Helical" evidence="1">
    <location>
        <begin position="50"/>
        <end position="73"/>
    </location>
</feature>
<feature type="transmembrane region" description="Helical" evidence="1">
    <location>
        <begin position="12"/>
        <end position="38"/>
    </location>
</feature>
<keyword evidence="1" id="KW-1133">Transmembrane helix</keyword>
<reference evidence="2 3" key="1">
    <citation type="journal article" date="2018" name="Mol. Plant">
        <title>The genome of Artemisia annua provides insight into the evolution of Asteraceae family and artemisinin biosynthesis.</title>
        <authorList>
            <person name="Shen Q."/>
            <person name="Zhang L."/>
            <person name="Liao Z."/>
            <person name="Wang S."/>
            <person name="Yan T."/>
            <person name="Shi P."/>
            <person name="Liu M."/>
            <person name="Fu X."/>
            <person name="Pan Q."/>
            <person name="Wang Y."/>
            <person name="Lv Z."/>
            <person name="Lu X."/>
            <person name="Zhang F."/>
            <person name="Jiang W."/>
            <person name="Ma Y."/>
            <person name="Chen M."/>
            <person name="Hao X."/>
            <person name="Li L."/>
            <person name="Tang Y."/>
            <person name="Lv G."/>
            <person name="Zhou Y."/>
            <person name="Sun X."/>
            <person name="Brodelius P.E."/>
            <person name="Rose J.K.C."/>
            <person name="Tang K."/>
        </authorList>
    </citation>
    <scope>NUCLEOTIDE SEQUENCE [LARGE SCALE GENOMIC DNA]</scope>
    <source>
        <strain evidence="3">cv. Huhao1</strain>
        <tissue evidence="2">Leaf</tissue>
    </source>
</reference>
<accession>A0A2U1P266</accession>
<organism evidence="2 3">
    <name type="scientific">Artemisia annua</name>
    <name type="common">Sweet wormwood</name>
    <dbReference type="NCBI Taxonomy" id="35608"/>
    <lineage>
        <taxon>Eukaryota</taxon>
        <taxon>Viridiplantae</taxon>
        <taxon>Streptophyta</taxon>
        <taxon>Embryophyta</taxon>
        <taxon>Tracheophyta</taxon>
        <taxon>Spermatophyta</taxon>
        <taxon>Magnoliopsida</taxon>
        <taxon>eudicotyledons</taxon>
        <taxon>Gunneridae</taxon>
        <taxon>Pentapetalae</taxon>
        <taxon>asterids</taxon>
        <taxon>campanulids</taxon>
        <taxon>Asterales</taxon>
        <taxon>Asteraceae</taxon>
        <taxon>Asteroideae</taxon>
        <taxon>Anthemideae</taxon>
        <taxon>Artemisiinae</taxon>
        <taxon>Artemisia</taxon>
    </lineage>
</organism>
<dbReference type="Proteomes" id="UP000245207">
    <property type="component" value="Unassembled WGS sequence"/>
</dbReference>
<dbReference type="OrthoDB" id="1741343at2759"/>
<evidence type="ECO:0000313" key="2">
    <source>
        <dbReference type="EMBL" id="PWA79770.1"/>
    </source>
</evidence>
<comment type="caution">
    <text evidence="2">The sequence shown here is derived from an EMBL/GenBank/DDBJ whole genome shotgun (WGS) entry which is preliminary data.</text>
</comment>
<keyword evidence="1" id="KW-0472">Membrane</keyword>
<sequence length="175" mass="20556">MDLNIDLRYLLLPLATLIIPFSLYAYATLTIFLLFVSIKVPLRLHLSTKYFVHFQAIDLSVSVTVCFLCLMFMSTPHFWIVNSISMLCVSPWEDLPFDLIKLCFWWSYQTLKAIRILEFLCIFSRHYRIEAQLNQHVELSYEAFDAEAQVDTEELSCETYDEETQIDQEAGFELI</sequence>
<gene>
    <name evidence="2" type="ORF">CTI12_AA202200</name>
</gene>
<keyword evidence="3" id="KW-1185">Reference proteome</keyword>
<dbReference type="AlphaFoldDB" id="A0A2U1P266"/>
<proteinExistence type="predicted"/>
<name>A0A2U1P266_ARTAN</name>